<keyword evidence="3" id="KW-1185">Reference proteome</keyword>
<gene>
    <name evidence="2" type="ORF">SNAT2548_LOCUS11745</name>
</gene>
<dbReference type="EMBL" id="CAJNDS010001090">
    <property type="protein sequence ID" value="CAE7246672.1"/>
    <property type="molecule type" value="Genomic_DNA"/>
</dbReference>
<dbReference type="OrthoDB" id="440998at2759"/>
<reference evidence="2" key="1">
    <citation type="submission" date="2021-02" db="EMBL/GenBank/DDBJ databases">
        <authorList>
            <person name="Dougan E. K."/>
            <person name="Rhodes N."/>
            <person name="Thang M."/>
            <person name="Chan C."/>
        </authorList>
    </citation>
    <scope>NUCLEOTIDE SEQUENCE</scope>
</reference>
<name>A0A812LNG8_9DINO</name>
<sequence length="138" mass="15662">MARAIKSEIRKDCIDGVDYPLEHDKAASHIGTRAAKERQRRVLLKVIWSQAGGCLLLTVVWFLLEWRISKLRKAEALDVDEVIAAQKSRLQRAERRRIGPPPSHAEDDGWGAVQLGWAGQSLEPWEPAKDLLEEEEDD</sequence>
<proteinExistence type="predicted"/>
<organism evidence="2 3">
    <name type="scientific">Symbiodinium natans</name>
    <dbReference type="NCBI Taxonomy" id="878477"/>
    <lineage>
        <taxon>Eukaryota</taxon>
        <taxon>Sar</taxon>
        <taxon>Alveolata</taxon>
        <taxon>Dinophyceae</taxon>
        <taxon>Suessiales</taxon>
        <taxon>Symbiodiniaceae</taxon>
        <taxon>Symbiodinium</taxon>
    </lineage>
</organism>
<protein>
    <submittedName>
        <fullName evidence="2">Uncharacterized protein</fullName>
    </submittedName>
</protein>
<feature type="transmembrane region" description="Helical" evidence="1">
    <location>
        <begin position="42"/>
        <end position="64"/>
    </location>
</feature>
<dbReference type="AlphaFoldDB" id="A0A812LNG8"/>
<accession>A0A812LNG8</accession>
<evidence type="ECO:0000313" key="3">
    <source>
        <dbReference type="Proteomes" id="UP000604046"/>
    </source>
</evidence>
<keyword evidence="1" id="KW-0472">Membrane</keyword>
<keyword evidence="1" id="KW-0812">Transmembrane</keyword>
<evidence type="ECO:0000313" key="2">
    <source>
        <dbReference type="EMBL" id="CAE7246672.1"/>
    </source>
</evidence>
<keyword evidence="1" id="KW-1133">Transmembrane helix</keyword>
<comment type="caution">
    <text evidence="2">The sequence shown here is derived from an EMBL/GenBank/DDBJ whole genome shotgun (WGS) entry which is preliminary data.</text>
</comment>
<dbReference type="Proteomes" id="UP000604046">
    <property type="component" value="Unassembled WGS sequence"/>
</dbReference>
<evidence type="ECO:0000256" key="1">
    <source>
        <dbReference type="SAM" id="Phobius"/>
    </source>
</evidence>